<sequence length="436" mass="46953">MLQLFGSGLISLWLEMAGVQPKPVDALEFFTLNSRPGLVLAPDSHPFAANTVQAYLQQLEATGLERNNQGIWLQSGPVLLANNQGTQPLPAASITKVATSLAALKTWGPSHQFETLVSATGPINNGVVRGDLVIQGGGDPFFVWEEAIALGNSLNRMGIKRITGNLVISGNFAMNYKTNPLQAGQLLQQAMNAATWSREVTAQYLTMPQGTPRPQVAIAGTVHVASLPNPKQILLVRHRSLPLSEILKEMNIYSNNEMSEMLAQNLGGAQVVQSIAATAAKVPRQEIQLINGSGLGVENRISPRAACAMLMAIQRKLLPAQLSVADLFPVSGRDRRGTMEARRIPQAAVIKTGTLRDVSALTGVLPTRDRGLVWFTIINRGTNVEDLRARQDQLLQRLLKQWQVTATVPAAIAPRSSNSIPIPLGAASRNEILYGG</sequence>
<dbReference type="OrthoDB" id="9802627at2"/>
<protein>
    <submittedName>
        <fullName evidence="3">D-alanyl-D-alanine carboxypeptidase</fullName>
    </submittedName>
</protein>
<dbReference type="Gene3D" id="3.50.80.20">
    <property type="entry name" value="D-Ala-D-Ala carboxypeptidase C, peptidase S13"/>
    <property type="match status" value="1"/>
</dbReference>
<dbReference type="GO" id="GO:0006508">
    <property type="term" value="P:proteolysis"/>
    <property type="evidence" value="ECO:0007669"/>
    <property type="project" value="InterPro"/>
</dbReference>
<dbReference type="EMBL" id="MRCC01000002">
    <property type="protein sequence ID" value="OKH28717.1"/>
    <property type="molecule type" value="Genomic_DNA"/>
</dbReference>
<comment type="caution">
    <text evidence="3">The sequence shown here is derived from an EMBL/GenBank/DDBJ whole genome shotgun (WGS) entry which is preliminary data.</text>
</comment>
<dbReference type="PANTHER" id="PTHR30023">
    <property type="entry name" value="D-ALANYL-D-ALANINE CARBOXYPEPTIDASE"/>
    <property type="match status" value="1"/>
</dbReference>
<dbReference type="Gene3D" id="3.40.710.10">
    <property type="entry name" value="DD-peptidase/beta-lactamase superfamily"/>
    <property type="match status" value="1"/>
</dbReference>
<dbReference type="InterPro" id="IPR000667">
    <property type="entry name" value="Peptidase_S13"/>
</dbReference>
<proteinExistence type="inferred from homology"/>
<reference evidence="3 4" key="1">
    <citation type="submission" date="2016-11" db="EMBL/GenBank/DDBJ databases">
        <title>Draft Genome Sequences of Nine Cyanobacterial Strains from Diverse Habitats.</title>
        <authorList>
            <person name="Zhu T."/>
            <person name="Hou S."/>
            <person name="Lu X."/>
            <person name="Hess W.R."/>
        </authorList>
    </citation>
    <scope>NUCLEOTIDE SEQUENCE [LARGE SCALE GENOMIC DNA]</scope>
    <source>
        <strain evidence="3 4">5.2 s.c.1</strain>
    </source>
</reference>
<dbReference type="Pfam" id="PF02113">
    <property type="entry name" value="Peptidase_S13"/>
    <property type="match status" value="2"/>
</dbReference>
<dbReference type="STRING" id="247279.NIES1031_02075"/>
<comment type="similarity">
    <text evidence="1">Belongs to the peptidase S13 family.</text>
</comment>
<dbReference type="PRINTS" id="PR00922">
    <property type="entry name" value="DADACBPTASE3"/>
</dbReference>
<evidence type="ECO:0000313" key="4">
    <source>
        <dbReference type="Proteomes" id="UP000185984"/>
    </source>
</evidence>
<dbReference type="Proteomes" id="UP000185984">
    <property type="component" value="Unassembled WGS sequence"/>
</dbReference>
<gene>
    <name evidence="3" type="ORF">NIES1031_02075</name>
</gene>
<dbReference type="InterPro" id="IPR012338">
    <property type="entry name" value="Beta-lactam/transpept-like"/>
</dbReference>
<keyword evidence="3" id="KW-0121">Carboxypeptidase</keyword>
<organism evidence="3 4">
    <name type="scientific">Chroogloeocystis siderophila 5.2 s.c.1</name>
    <dbReference type="NCBI Taxonomy" id="247279"/>
    <lineage>
        <taxon>Bacteria</taxon>
        <taxon>Bacillati</taxon>
        <taxon>Cyanobacteriota</taxon>
        <taxon>Cyanophyceae</taxon>
        <taxon>Oscillatoriophycideae</taxon>
        <taxon>Chroococcales</taxon>
        <taxon>Chroococcaceae</taxon>
        <taxon>Chroogloeocystis</taxon>
    </lineage>
</organism>
<dbReference type="RefSeq" id="WP_073547874.1">
    <property type="nucleotide sequence ID" value="NZ_CAWMVK010000012.1"/>
</dbReference>
<name>A0A1U7HYL3_9CHRO</name>
<dbReference type="GO" id="GO:0000270">
    <property type="term" value="P:peptidoglycan metabolic process"/>
    <property type="evidence" value="ECO:0007669"/>
    <property type="project" value="TreeGrafter"/>
</dbReference>
<keyword evidence="4" id="KW-1185">Reference proteome</keyword>
<accession>A0A1U7HYL3</accession>
<evidence type="ECO:0000313" key="3">
    <source>
        <dbReference type="EMBL" id="OKH28717.1"/>
    </source>
</evidence>
<dbReference type="AlphaFoldDB" id="A0A1U7HYL3"/>
<keyword evidence="3" id="KW-0645">Protease</keyword>
<keyword evidence="2" id="KW-0378">Hydrolase</keyword>
<evidence type="ECO:0000256" key="2">
    <source>
        <dbReference type="ARBA" id="ARBA00022801"/>
    </source>
</evidence>
<dbReference type="GO" id="GO:0004185">
    <property type="term" value="F:serine-type carboxypeptidase activity"/>
    <property type="evidence" value="ECO:0007669"/>
    <property type="project" value="InterPro"/>
</dbReference>
<evidence type="ECO:0000256" key="1">
    <source>
        <dbReference type="ARBA" id="ARBA00006096"/>
    </source>
</evidence>
<dbReference type="SUPFAM" id="SSF56601">
    <property type="entry name" value="beta-lactamase/transpeptidase-like"/>
    <property type="match status" value="1"/>
</dbReference>
<dbReference type="PANTHER" id="PTHR30023:SF0">
    <property type="entry name" value="PENICILLIN-SENSITIVE CARBOXYPEPTIDASE A"/>
    <property type="match status" value="1"/>
</dbReference>